<keyword evidence="2" id="KW-1185">Reference proteome</keyword>
<sequence length="313" mass="33049">MTVDARLRRWIDDGALPLPGSGRTEERWRRLAALSREDTVLGRLAEAHSDALAILVELGGPAPGPGRIWGVWAAEPPSPVLDAFPTAEGWTLTGVKPWCSGANLCTDALVTARVGDRRRLFAVDVTQDACTPIPDTWHAVGMADSDSGHVRFDHATAHPVGEPGAYIERPGFWHGAIAVAACWYGSACGVADTLHAAMRSGSDAHAAAHLGAVAAGLRAASSSLKVAAAEIDSDPLDETGRGRFRAREVRAIVEAAASDCIDRVGRALGASPLCANAEHARRVADLTVYLRQSHAEKDLAALGEDVAKEDNPW</sequence>
<reference evidence="2" key="1">
    <citation type="submission" date="2017-06" db="EMBL/GenBank/DDBJ databases">
        <authorList>
            <person name="Varghese N."/>
            <person name="Submissions S."/>
        </authorList>
    </citation>
    <scope>NUCLEOTIDE SEQUENCE [LARGE SCALE GENOMIC DNA]</scope>
    <source>
        <strain evidence="2">JCM 23211</strain>
    </source>
</reference>
<protein>
    <recommendedName>
        <fullName evidence="3">Acyl-CoA dehydrogenase</fullName>
    </recommendedName>
</protein>
<dbReference type="Proteomes" id="UP000198327">
    <property type="component" value="Unassembled WGS sequence"/>
</dbReference>
<dbReference type="EMBL" id="FZOW01000008">
    <property type="protein sequence ID" value="SNT06303.1"/>
    <property type="molecule type" value="Genomic_DNA"/>
</dbReference>
<organism evidence="1 2">
    <name type="scientific">Rhodococcoides kyotonense</name>
    <dbReference type="NCBI Taxonomy" id="398843"/>
    <lineage>
        <taxon>Bacteria</taxon>
        <taxon>Bacillati</taxon>
        <taxon>Actinomycetota</taxon>
        <taxon>Actinomycetes</taxon>
        <taxon>Mycobacteriales</taxon>
        <taxon>Nocardiaceae</taxon>
        <taxon>Rhodococcoides</taxon>
    </lineage>
</organism>
<dbReference type="SUPFAM" id="SSF56645">
    <property type="entry name" value="Acyl-CoA dehydrogenase NM domain-like"/>
    <property type="match status" value="1"/>
</dbReference>
<dbReference type="InterPro" id="IPR046373">
    <property type="entry name" value="Acyl-CoA_Oxase/DH_mid-dom_sf"/>
</dbReference>
<gene>
    <name evidence="1" type="ORF">SAMN05421642_108279</name>
</gene>
<dbReference type="AlphaFoldDB" id="A0A239JLV5"/>
<dbReference type="GO" id="GO:0016627">
    <property type="term" value="F:oxidoreductase activity, acting on the CH-CH group of donors"/>
    <property type="evidence" value="ECO:0007669"/>
    <property type="project" value="InterPro"/>
</dbReference>
<dbReference type="Gene3D" id="2.40.110.10">
    <property type="entry name" value="Butyryl-CoA Dehydrogenase, subunit A, domain 2"/>
    <property type="match status" value="1"/>
</dbReference>
<name>A0A239JLV5_9NOCA</name>
<evidence type="ECO:0008006" key="3">
    <source>
        <dbReference type="Google" id="ProtNLM"/>
    </source>
</evidence>
<dbReference type="STRING" id="398843.A3K89_23325"/>
<accession>A0A239JLV5</accession>
<dbReference type="RefSeq" id="WP_089247790.1">
    <property type="nucleotide sequence ID" value="NZ_FZOW01000008.1"/>
</dbReference>
<evidence type="ECO:0000313" key="1">
    <source>
        <dbReference type="EMBL" id="SNT06303.1"/>
    </source>
</evidence>
<proteinExistence type="predicted"/>
<dbReference type="OrthoDB" id="107064at2"/>
<dbReference type="InterPro" id="IPR009100">
    <property type="entry name" value="AcylCoA_DH/oxidase_NM_dom_sf"/>
</dbReference>
<evidence type="ECO:0000313" key="2">
    <source>
        <dbReference type="Proteomes" id="UP000198327"/>
    </source>
</evidence>